<sequence length="323" mass="35965">MQAVRDNLDTLRAVAERAAGHGVHLLSFPELYLTGYDVTDAASAHQLAEEIQRQGILEAVAAVAREQGLAIICPYPEAATVAGERRYYDSIAVYDRTGELLKNYRKTHLWGGDERNNWSFGHVHPEEGEAYSVFEVNGLRVGVLNCYEAEFPELCRILALKGAELVVIPTAADDYTVLRTGELTKTPYPDVQFLIRANAWHNHIFCAYSNRRGSETLHGKVVGGYLGNSCLADPHGQFLIPVMTLPPRREDQPGSGWNDQMLLIADCVPAFYGPTHPETRINDRSAATRYIDDRRWDLYGPLVAPERVDQDSGAVTPYPDQPQ</sequence>
<evidence type="ECO:0000256" key="1">
    <source>
        <dbReference type="ARBA" id="ARBA00022801"/>
    </source>
</evidence>
<accession>A0A5M8FW68</accession>
<dbReference type="InterPro" id="IPR036526">
    <property type="entry name" value="C-N_Hydrolase_sf"/>
</dbReference>
<dbReference type="SUPFAM" id="SSF56317">
    <property type="entry name" value="Carbon-nitrogen hydrolase"/>
    <property type="match status" value="1"/>
</dbReference>
<proteinExistence type="predicted"/>
<dbReference type="Gene3D" id="3.60.110.10">
    <property type="entry name" value="Carbon-nitrogen hydrolase"/>
    <property type="match status" value="1"/>
</dbReference>
<gene>
    <name evidence="3" type="ORF">F2Q65_01215</name>
</gene>
<evidence type="ECO:0000313" key="3">
    <source>
        <dbReference type="EMBL" id="KAA6187959.1"/>
    </source>
</evidence>
<dbReference type="InterPro" id="IPR050345">
    <property type="entry name" value="Aliph_Amidase/BUP"/>
</dbReference>
<comment type="caution">
    <text evidence="3">The sequence shown here is derived from an EMBL/GenBank/DDBJ whole genome shotgun (WGS) entry which is preliminary data.</text>
</comment>
<keyword evidence="1" id="KW-0378">Hydrolase</keyword>
<dbReference type="PANTHER" id="PTHR43674:SF2">
    <property type="entry name" value="BETA-UREIDOPROPIONASE"/>
    <property type="match status" value="1"/>
</dbReference>
<dbReference type="Proteomes" id="UP000322981">
    <property type="component" value="Unassembled WGS sequence"/>
</dbReference>
<dbReference type="PROSITE" id="PS50263">
    <property type="entry name" value="CN_HYDROLASE"/>
    <property type="match status" value="1"/>
</dbReference>
<dbReference type="Pfam" id="PF00795">
    <property type="entry name" value="CN_hydrolase"/>
    <property type="match status" value="1"/>
</dbReference>
<feature type="domain" description="CN hydrolase" evidence="2">
    <location>
        <begin position="1"/>
        <end position="269"/>
    </location>
</feature>
<dbReference type="GO" id="GO:0050126">
    <property type="term" value="F:N-carbamoylputrescine amidase activity"/>
    <property type="evidence" value="ECO:0007669"/>
    <property type="project" value="TreeGrafter"/>
</dbReference>
<protein>
    <submittedName>
        <fullName evidence="3">Nitrilase</fullName>
    </submittedName>
</protein>
<evidence type="ECO:0000259" key="2">
    <source>
        <dbReference type="PROSITE" id="PS50263"/>
    </source>
</evidence>
<keyword evidence="4" id="KW-1185">Reference proteome</keyword>
<dbReference type="EMBL" id="VWXX01000001">
    <property type="protein sequence ID" value="KAA6187959.1"/>
    <property type="molecule type" value="Genomic_DNA"/>
</dbReference>
<organism evidence="3 4">
    <name type="scientific">Thiohalocapsa marina</name>
    <dbReference type="NCBI Taxonomy" id="424902"/>
    <lineage>
        <taxon>Bacteria</taxon>
        <taxon>Pseudomonadati</taxon>
        <taxon>Pseudomonadota</taxon>
        <taxon>Gammaproteobacteria</taxon>
        <taxon>Chromatiales</taxon>
        <taxon>Chromatiaceae</taxon>
        <taxon>Thiohalocapsa</taxon>
    </lineage>
</organism>
<reference evidence="3 4" key="1">
    <citation type="submission" date="2019-09" db="EMBL/GenBank/DDBJ databases">
        <title>Whole-genome sequence of the purple sulfur bacterium Thiohalocapsa marina DSM 19078.</title>
        <authorList>
            <person name="Kyndt J.A."/>
            <person name="Meyer T.E."/>
        </authorList>
    </citation>
    <scope>NUCLEOTIDE SEQUENCE [LARGE SCALE GENOMIC DNA]</scope>
    <source>
        <strain evidence="3 4">DSM 19078</strain>
    </source>
</reference>
<evidence type="ECO:0000313" key="4">
    <source>
        <dbReference type="Proteomes" id="UP000322981"/>
    </source>
</evidence>
<name>A0A5M8FW68_9GAMM</name>
<dbReference type="OrthoDB" id="9811121at2"/>
<dbReference type="AlphaFoldDB" id="A0A5M8FW68"/>
<dbReference type="GO" id="GO:0033388">
    <property type="term" value="P:putrescine biosynthetic process from arginine"/>
    <property type="evidence" value="ECO:0007669"/>
    <property type="project" value="TreeGrafter"/>
</dbReference>
<dbReference type="PANTHER" id="PTHR43674">
    <property type="entry name" value="NITRILASE C965.09-RELATED"/>
    <property type="match status" value="1"/>
</dbReference>
<dbReference type="InterPro" id="IPR003010">
    <property type="entry name" value="C-N_Hydrolase"/>
</dbReference>